<organism evidence="2 3">
    <name type="scientific">Hymenobacter cyanobacteriorum</name>
    <dbReference type="NCBI Taxonomy" id="2926463"/>
    <lineage>
        <taxon>Bacteria</taxon>
        <taxon>Pseudomonadati</taxon>
        <taxon>Bacteroidota</taxon>
        <taxon>Cytophagia</taxon>
        <taxon>Cytophagales</taxon>
        <taxon>Hymenobacteraceae</taxon>
        <taxon>Hymenobacter</taxon>
    </lineage>
</organism>
<comment type="caution">
    <text evidence="2">The sequence shown here is derived from an EMBL/GenBank/DDBJ whole genome shotgun (WGS) entry which is preliminary data.</text>
</comment>
<dbReference type="RefSeq" id="WP_241934341.1">
    <property type="nucleotide sequence ID" value="NZ_JALBGC010000001.1"/>
</dbReference>
<accession>A0A9X1VC97</accession>
<keyword evidence="1" id="KW-0812">Transmembrane</keyword>
<evidence type="ECO:0000313" key="2">
    <source>
        <dbReference type="EMBL" id="MCI1186057.1"/>
    </source>
</evidence>
<protein>
    <submittedName>
        <fullName evidence="2">Uncharacterized protein</fullName>
    </submittedName>
</protein>
<reference evidence="2" key="1">
    <citation type="submission" date="2022-03" db="EMBL/GenBank/DDBJ databases">
        <title>Bacterial whole genome sequence for Hymenobacter sp. DH14.</title>
        <authorList>
            <person name="Le V."/>
        </authorList>
    </citation>
    <scope>NUCLEOTIDE SEQUENCE</scope>
    <source>
        <strain evidence="2">DH14</strain>
    </source>
</reference>
<gene>
    <name evidence="2" type="ORF">MON38_01405</name>
</gene>
<feature type="transmembrane region" description="Helical" evidence="1">
    <location>
        <begin position="9"/>
        <end position="28"/>
    </location>
</feature>
<dbReference type="EMBL" id="JALBGC010000001">
    <property type="protein sequence ID" value="MCI1186057.1"/>
    <property type="molecule type" value="Genomic_DNA"/>
</dbReference>
<keyword evidence="1" id="KW-1133">Transmembrane helix</keyword>
<dbReference type="AlphaFoldDB" id="A0A9X1VC97"/>
<proteinExistence type="predicted"/>
<keyword evidence="1" id="KW-0472">Membrane</keyword>
<evidence type="ECO:0000256" key="1">
    <source>
        <dbReference type="SAM" id="Phobius"/>
    </source>
</evidence>
<feature type="transmembrane region" description="Helical" evidence="1">
    <location>
        <begin position="48"/>
        <end position="73"/>
    </location>
</feature>
<feature type="transmembrane region" description="Helical" evidence="1">
    <location>
        <begin position="85"/>
        <end position="107"/>
    </location>
</feature>
<evidence type="ECO:0000313" key="3">
    <source>
        <dbReference type="Proteomes" id="UP001139193"/>
    </source>
</evidence>
<name>A0A9X1VC97_9BACT</name>
<keyword evidence="3" id="KW-1185">Reference proteome</keyword>
<dbReference type="Proteomes" id="UP001139193">
    <property type="component" value="Unassembled WGS sequence"/>
</dbReference>
<sequence>MRATTKRQLITIAILAGLNILMGNLVAGNGQQLSGETVAAHSPEMRKAVLTTFLVSIQFFSFILGALAALVPYRQQQYSEKWLTFSLWIAVGLQSFSLVASVIKLLFW</sequence>